<proteinExistence type="predicted"/>
<protein>
    <submittedName>
        <fullName evidence="2">Uncharacterized protein</fullName>
    </submittedName>
</protein>
<gene>
    <name evidence="2" type="ORF">CBR_g78217</name>
</gene>
<reference evidence="2 3" key="1">
    <citation type="journal article" date="2018" name="Cell">
        <title>The Chara Genome: Secondary Complexity and Implications for Plant Terrestrialization.</title>
        <authorList>
            <person name="Nishiyama T."/>
            <person name="Sakayama H."/>
            <person name="Vries J.D."/>
            <person name="Buschmann H."/>
            <person name="Saint-Marcoux D."/>
            <person name="Ullrich K.K."/>
            <person name="Haas F.B."/>
            <person name="Vanderstraeten L."/>
            <person name="Becker D."/>
            <person name="Lang D."/>
            <person name="Vosolsobe S."/>
            <person name="Rombauts S."/>
            <person name="Wilhelmsson P.K.I."/>
            <person name="Janitza P."/>
            <person name="Kern R."/>
            <person name="Heyl A."/>
            <person name="Rumpler F."/>
            <person name="Villalobos L.I.A.C."/>
            <person name="Clay J.M."/>
            <person name="Skokan R."/>
            <person name="Toyoda A."/>
            <person name="Suzuki Y."/>
            <person name="Kagoshima H."/>
            <person name="Schijlen E."/>
            <person name="Tajeshwar N."/>
            <person name="Catarino B."/>
            <person name="Hetherington A.J."/>
            <person name="Saltykova A."/>
            <person name="Bonnot C."/>
            <person name="Breuninger H."/>
            <person name="Symeonidi A."/>
            <person name="Radhakrishnan G.V."/>
            <person name="Van Nieuwerburgh F."/>
            <person name="Deforce D."/>
            <person name="Chang C."/>
            <person name="Karol K.G."/>
            <person name="Hedrich R."/>
            <person name="Ulvskov P."/>
            <person name="Glockner G."/>
            <person name="Delwiche C.F."/>
            <person name="Petrasek J."/>
            <person name="Van de Peer Y."/>
            <person name="Friml J."/>
            <person name="Beilby M."/>
            <person name="Dolan L."/>
            <person name="Kohara Y."/>
            <person name="Sugano S."/>
            <person name="Fujiyama A."/>
            <person name="Delaux P.-M."/>
            <person name="Quint M."/>
            <person name="TheiBen G."/>
            <person name="Hagemann M."/>
            <person name="Harholt J."/>
            <person name="Dunand C."/>
            <person name="Zachgo S."/>
            <person name="Langdale J."/>
            <person name="Maumus F."/>
            <person name="Straeten D.V.D."/>
            <person name="Gould S.B."/>
            <person name="Rensing S.A."/>
        </authorList>
    </citation>
    <scope>NUCLEOTIDE SEQUENCE [LARGE SCALE GENOMIC DNA]</scope>
    <source>
        <strain evidence="2 3">S276</strain>
    </source>
</reference>
<comment type="caution">
    <text evidence="2">The sequence shown here is derived from an EMBL/GenBank/DDBJ whole genome shotgun (WGS) entry which is preliminary data.</text>
</comment>
<feature type="compositionally biased region" description="Low complexity" evidence="1">
    <location>
        <begin position="63"/>
        <end position="73"/>
    </location>
</feature>
<accession>A0A388JKD4</accession>
<dbReference type="AlphaFoldDB" id="A0A388JKD4"/>
<organism evidence="2 3">
    <name type="scientific">Chara braunii</name>
    <name type="common">Braun's stonewort</name>
    <dbReference type="NCBI Taxonomy" id="69332"/>
    <lineage>
        <taxon>Eukaryota</taxon>
        <taxon>Viridiplantae</taxon>
        <taxon>Streptophyta</taxon>
        <taxon>Charophyceae</taxon>
        <taxon>Charales</taxon>
        <taxon>Characeae</taxon>
        <taxon>Chara</taxon>
    </lineage>
</organism>
<sequence length="161" mass="16501">EMYVRNAYEINIRNMQRNAGGPGPAGPAGAAGRAGAAGAAGAAGGGGVGGPGGAGGGAGGAGQEASGPGASASVGRSTATGMGRRRRAREQGDDDRPRKHLSGSRQICQALLYCTDRIVAVARRGNELMERMVALEERRLEFEMANSARMLDIFERMAEKL</sequence>
<evidence type="ECO:0000256" key="1">
    <source>
        <dbReference type="SAM" id="MobiDB-lite"/>
    </source>
</evidence>
<keyword evidence="3" id="KW-1185">Reference proteome</keyword>
<dbReference type="Gramene" id="GBG44740">
    <property type="protein sequence ID" value="GBG44740"/>
    <property type="gene ID" value="CBR_g78217"/>
</dbReference>
<name>A0A388JKD4_CHABU</name>
<evidence type="ECO:0000313" key="3">
    <source>
        <dbReference type="Proteomes" id="UP000265515"/>
    </source>
</evidence>
<dbReference type="Proteomes" id="UP000265515">
    <property type="component" value="Unassembled WGS sequence"/>
</dbReference>
<dbReference type="EMBL" id="BFEA01003518">
    <property type="protein sequence ID" value="GBG44740.1"/>
    <property type="molecule type" value="Genomic_DNA"/>
</dbReference>
<feature type="compositionally biased region" description="Gly residues" evidence="1">
    <location>
        <begin position="41"/>
        <end position="62"/>
    </location>
</feature>
<evidence type="ECO:0000313" key="2">
    <source>
        <dbReference type="EMBL" id="GBG44740.1"/>
    </source>
</evidence>
<feature type="compositionally biased region" description="Low complexity" evidence="1">
    <location>
        <begin position="27"/>
        <end position="40"/>
    </location>
</feature>
<feature type="non-terminal residue" evidence="2">
    <location>
        <position position="1"/>
    </location>
</feature>
<feature type="region of interest" description="Disordered" evidence="1">
    <location>
        <begin position="17"/>
        <end position="102"/>
    </location>
</feature>